<feature type="domain" description="RING-type" evidence="15">
    <location>
        <begin position="94"/>
        <end position="139"/>
    </location>
</feature>
<evidence type="ECO:0000259" key="15">
    <source>
        <dbReference type="PROSITE" id="PS50089"/>
    </source>
</evidence>
<dbReference type="GO" id="GO:0008270">
    <property type="term" value="F:zinc ion binding"/>
    <property type="evidence" value="ECO:0007669"/>
    <property type="project" value="UniProtKB-KW"/>
</dbReference>
<dbReference type="CDD" id="cd16553">
    <property type="entry name" value="RING-HC_RNF170"/>
    <property type="match status" value="1"/>
</dbReference>
<dbReference type="EMBL" id="CAJNRE010002227">
    <property type="protein sequence ID" value="CAF1971735.1"/>
    <property type="molecule type" value="Genomic_DNA"/>
</dbReference>
<dbReference type="GO" id="GO:0061630">
    <property type="term" value="F:ubiquitin protein ligase activity"/>
    <property type="evidence" value="ECO:0007669"/>
    <property type="project" value="InterPro"/>
</dbReference>
<evidence type="ECO:0000256" key="10">
    <source>
        <dbReference type="ARBA" id="ARBA00030110"/>
    </source>
</evidence>
<evidence type="ECO:0000256" key="6">
    <source>
        <dbReference type="ARBA" id="ARBA00022824"/>
    </source>
</evidence>
<sequence>MPWFWPFSHNDESSTLHRTSLIEGIDDDALLLIFFVACLIGLWIYYTRRHRNITIHPDNQQEVELLRQRSEDHGDTHSRRTSSSHSGRSRQDTCPICLEDPLALCVETNCGHLFCGKCIITFWKFQSNWMSGLKCPVCRQQVTVLLNCFTAEERAAPDSNDRQTVVNGVKDFNRRFSSAQRTWLEYFYDIPVLIPYIIRQVFSAEGLALAYRLRAIVLMIAVIAYVISPFDILPESVLGIFGLNLTTFFGHRDSRARHYCVYPSYDQETAALFCNERVNLANDRLRLIALINDNEIVALSTLTLSIRNDEHELFRINRKIYLNNNSTVRLNPCIANDYQNKCIGSYLMEKIIDITRQMSKSYLILSGVVLAENTRAIPFF</sequence>
<evidence type="ECO:0000256" key="2">
    <source>
        <dbReference type="ARBA" id="ARBA00014068"/>
    </source>
</evidence>
<gene>
    <name evidence="16" type="ORF">MBJ925_LOCUS6848</name>
</gene>
<dbReference type="PANTHER" id="PTHR22894:SF5">
    <property type="entry name" value="RING-TYPE DOMAIN-CONTAINING PROTEIN"/>
    <property type="match status" value="1"/>
</dbReference>
<evidence type="ECO:0000256" key="8">
    <source>
        <dbReference type="ARBA" id="ARBA00022989"/>
    </source>
</evidence>
<dbReference type="PROSITE" id="PS00518">
    <property type="entry name" value="ZF_RING_1"/>
    <property type="match status" value="1"/>
</dbReference>
<protein>
    <recommendedName>
        <fullName evidence="2">E3 ubiquitin-protein ligase RNF170</fullName>
    </recommendedName>
    <alternativeName>
        <fullName evidence="11">RING finger protein 170</fullName>
    </alternativeName>
    <alternativeName>
        <fullName evidence="10">RING-type E3 ubiquitin transferase RNF170</fullName>
    </alternativeName>
</protein>
<dbReference type="Pfam" id="PF13445">
    <property type="entry name" value="zf-RING_UBOX"/>
    <property type="match status" value="1"/>
</dbReference>
<evidence type="ECO:0000256" key="7">
    <source>
        <dbReference type="ARBA" id="ARBA00022833"/>
    </source>
</evidence>
<accession>A0A816MCM1</accession>
<keyword evidence="5 12" id="KW-0863">Zinc-finger</keyword>
<dbReference type="GO" id="GO:0005789">
    <property type="term" value="C:endoplasmic reticulum membrane"/>
    <property type="evidence" value="ECO:0007669"/>
    <property type="project" value="UniProtKB-SubCell"/>
</dbReference>
<name>A0A816MCM1_9BILA</name>
<dbReference type="SMART" id="SM00184">
    <property type="entry name" value="RING"/>
    <property type="match status" value="1"/>
</dbReference>
<dbReference type="GO" id="GO:0016567">
    <property type="term" value="P:protein ubiquitination"/>
    <property type="evidence" value="ECO:0007669"/>
    <property type="project" value="UniProtKB-UniPathway"/>
</dbReference>
<organism evidence="16 17">
    <name type="scientific">Rotaria magnacalcarata</name>
    <dbReference type="NCBI Taxonomy" id="392030"/>
    <lineage>
        <taxon>Eukaryota</taxon>
        <taxon>Metazoa</taxon>
        <taxon>Spiralia</taxon>
        <taxon>Gnathifera</taxon>
        <taxon>Rotifera</taxon>
        <taxon>Eurotatoria</taxon>
        <taxon>Bdelloidea</taxon>
        <taxon>Philodinida</taxon>
        <taxon>Philodinidae</taxon>
        <taxon>Rotaria</taxon>
    </lineage>
</organism>
<evidence type="ECO:0000256" key="9">
    <source>
        <dbReference type="ARBA" id="ARBA00023136"/>
    </source>
</evidence>
<keyword evidence="9 14" id="KW-0472">Membrane</keyword>
<evidence type="ECO:0000256" key="5">
    <source>
        <dbReference type="ARBA" id="ARBA00022771"/>
    </source>
</evidence>
<dbReference type="InterPro" id="IPR017907">
    <property type="entry name" value="Znf_RING_CS"/>
</dbReference>
<dbReference type="PROSITE" id="PS50089">
    <property type="entry name" value="ZF_RING_2"/>
    <property type="match status" value="1"/>
</dbReference>
<feature type="compositionally biased region" description="Basic and acidic residues" evidence="13">
    <location>
        <begin position="68"/>
        <end position="78"/>
    </location>
</feature>
<dbReference type="InterPro" id="IPR013083">
    <property type="entry name" value="Znf_RING/FYVE/PHD"/>
</dbReference>
<evidence type="ECO:0000256" key="1">
    <source>
        <dbReference type="ARBA" id="ARBA00004477"/>
    </source>
</evidence>
<dbReference type="InterPro" id="IPR010652">
    <property type="entry name" value="DUF1232"/>
</dbReference>
<dbReference type="UniPathway" id="UPA00143"/>
<dbReference type="InterPro" id="IPR016181">
    <property type="entry name" value="Acyl_CoA_acyltransferase"/>
</dbReference>
<keyword evidence="6" id="KW-0256">Endoplasmic reticulum</keyword>
<reference evidence="16" key="1">
    <citation type="submission" date="2021-02" db="EMBL/GenBank/DDBJ databases">
        <authorList>
            <person name="Nowell W R."/>
        </authorList>
    </citation>
    <scope>NUCLEOTIDE SEQUENCE</scope>
</reference>
<keyword evidence="8 14" id="KW-1133">Transmembrane helix</keyword>
<dbReference type="PANTHER" id="PTHR22894">
    <property type="entry name" value="RING-TYPE DOMAIN-CONTAINING PROTEIN"/>
    <property type="match status" value="1"/>
</dbReference>
<evidence type="ECO:0000313" key="17">
    <source>
        <dbReference type="Proteomes" id="UP000663824"/>
    </source>
</evidence>
<evidence type="ECO:0000256" key="11">
    <source>
        <dbReference type="ARBA" id="ARBA00031107"/>
    </source>
</evidence>
<evidence type="ECO:0000256" key="3">
    <source>
        <dbReference type="ARBA" id="ARBA00022692"/>
    </source>
</evidence>
<dbReference type="SUPFAM" id="SSF57850">
    <property type="entry name" value="RING/U-box"/>
    <property type="match status" value="1"/>
</dbReference>
<keyword evidence="3 14" id="KW-0812">Transmembrane</keyword>
<dbReference type="Gene3D" id="3.30.40.10">
    <property type="entry name" value="Zinc/RING finger domain, C3HC4 (zinc finger)"/>
    <property type="match status" value="1"/>
</dbReference>
<evidence type="ECO:0000256" key="4">
    <source>
        <dbReference type="ARBA" id="ARBA00022723"/>
    </source>
</evidence>
<proteinExistence type="predicted"/>
<feature type="transmembrane region" description="Helical" evidence="14">
    <location>
        <begin position="209"/>
        <end position="227"/>
    </location>
</feature>
<dbReference type="InterPro" id="IPR001841">
    <property type="entry name" value="Znf_RING"/>
</dbReference>
<dbReference type="AlphaFoldDB" id="A0A816MCM1"/>
<dbReference type="InterPro" id="IPR027370">
    <property type="entry name" value="Znf-RING_euk"/>
</dbReference>
<evidence type="ECO:0000256" key="13">
    <source>
        <dbReference type="SAM" id="MobiDB-lite"/>
    </source>
</evidence>
<keyword evidence="7" id="KW-0862">Zinc</keyword>
<feature type="region of interest" description="Disordered" evidence="13">
    <location>
        <begin position="68"/>
        <end position="92"/>
    </location>
</feature>
<dbReference type="SUPFAM" id="SSF55729">
    <property type="entry name" value="Acyl-CoA N-acyltransferases (Nat)"/>
    <property type="match status" value="1"/>
</dbReference>
<keyword evidence="4" id="KW-0479">Metal-binding</keyword>
<evidence type="ECO:0000313" key="16">
    <source>
        <dbReference type="EMBL" id="CAF1971735.1"/>
    </source>
</evidence>
<evidence type="ECO:0000256" key="12">
    <source>
        <dbReference type="PROSITE-ProRule" id="PRU00175"/>
    </source>
</evidence>
<comment type="caution">
    <text evidence="16">The sequence shown here is derived from an EMBL/GenBank/DDBJ whole genome shotgun (WGS) entry which is preliminary data.</text>
</comment>
<comment type="subcellular location">
    <subcellularLocation>
        <location evidence="1">Endoplasmic reticulum membrane</location>
        <topology evidence="1">Multi-pass membrane protein</topology>
    </subcellularLocation>
</comment>
<dbReference type="InterPro" id="IPR038896">
    <property type="entry name" value="RNF170"/>
</dbReference>
<dbReference type="Pfam" id="PF06803">
    <property type="entry name" value="DUF1232"/>
    <property type="match status" value="1"/>
</dbReference>
<dbReference type="Proteomes" id="UP000663824">
    <property type="component" value="Unassembled WGS sequence"/>
</dbReference>
<feature type="transmembrane region" description="Helical" evidence="14">
    <location>
        <begin position="29"/>
        <end position="46"/>
    </location>
</feature>
<evidence type="ECO:0000256" key="14">
    <source>
        <dbReference type="SAM" id="Phobius"/>
    </source>
</evidence>
<dbReference type="Gene3D" id="3.40.630.30">
    <property type="match status" value="1"/>
</dbReference>